<name>A0A6C2UAR8_PONDE</name>
<dbReference type="RefSeq" id="WP_136082654.1">
    <property type="nucleotide sequence ID" value="NZ_CAAHFG010000004.1"/>
</dbReference>
<evidence type="ECO:0000256" key="1">
    <source>
        <dbReference type="ARBA" id="ARBA00022491"/>
    </source>
</evidence>
<keyword evidence="4 8" id="KW-0067">ATP-binding</keyword>
<reference evidence="10 11" key="1">
    <citation type="submission" date="2019-04" db="EMBL/GenBank/DDBJ databases">
        <authorList>
            <person name="Van Vliet M D."/>
        </authorList>
    </citation>
    <scope>NUCLEOTIDE SEQUENCE [LARGE SCALE GENOMIC DNA]</scope>
    <source>
        <strain evidence="10 11">F1</strain>
    </source>
</reference>
<keyword evidence="6 8" id="KW-0238">DNA-binding</keyword>
<evidence type="ECO:0000256" key="7">
    <source>
        <dbReference type="ARBA" id="ARBA00023163"/>
    </source>
</evidence>
<keyword evidence="11" id="KW-1185">Reference proteome</keyword>
<keyword evidence="7 8" id="KW-0804">Transcription</keyword>
<dbReference type="GO" id="GO:0003677">
    <property type="term" value="F:DNA binding"/>
    <property type="evidence" value="ECO:0007669"/>
    <property type="project" value="UniProtKB-KW"/>
</dbReference>
<gene>
    <name evidence="8 10" type="primary">nrdR</name>
    <name evidence="10" type="ORF">PDESU_05755</name>
</gene>
<keyword evidence="8" id="KW-0862">Zinc</keyword>
<dbReference type="InterPro" id="IPR005144">
    <property type="entry name" value="ATP-cone_dom"/>
</dbReference>
<dbReference type="Pfam" id="PF22811">
    <property type="entry name" value="Zn_ribbon_NrdR"/>
    <property type="match status" value="1"/>
</dbReference>
<dbReference type="NCBIfam" id="TIGR00244">
    <property type="entry name" value="transcriptional regulator NrdR"/>
    <property type="match status" value="1"/>
</dbReference>
<dbReference type="GO" id="GO:0008270">
    <property type="term" value="F:zinc ion binding"/>
    <property type="evidence" value="ECO:0007669"/>
    <property type="project" value="UniProtKB-UniRule"/>
</dbReference>
<dbReference type="Proteomes" id="UP000366872">
    <property type="component" value="Unassembled WGS sequence"/>
</dbReference>
<proteinExistence type="inferred from homology"/>
<dbReference type="EMBL" id="CAAHFG010000004">
    <property type="protein sequence ID" value="VGO17160.1"/>
    <property type="molecule type" value="Genomic_DNA"/>
</dbReference>
<dbReference type="GO" id="GO:0005524">
    <property type="term" value="F:ATP binding"/>
    <property type="evidence" value="ECO:0007669"/>
    <property type="project" value="UniProtKB-UniRule"/>
</dbReference>
<keyword evidence="5 8" id="KW-0805">Transcription regulation</keyword>
<dbReference type="InterPro" id="IPR003796">
    <property type="entry name" value="RNR_NrdR-like"/>
</dbReference>
<evidence type="ECO:0000313" key="11">
    <source>
        <dbReference type="Proteomes" id="UP000366872"/>
    </source>
</evidence>
<keyword evidence="3 8" id="KW-0863">Zinc-finger</keyword>
<keyword evidence="2 8" id="KW-0547">Nucleotide-binding</keyword>
<organism evidence="10 11">
    <name type="scientific">Pontiella desulfatans</name>
    <dbReference type="NCBI Taxonomy" id="2750659"/>
    <lineage>
        <taxon>Bacteria</taxon>
        <taxon>Pseudomonadati</taxon>
        <taxon>Kiritimatiellota</taxon>
        <taxon>Kiritimatiellia</taxon>
        <taxon>Kiritimatiellales</taxon>
        <taxon>Pontiellaceae</taxon>
        <taxon>Pontiella</taxon>
    </lineage>
</organism>
<dbReference type="AlphaFoldDB" id="A0A6C2UAR8"/>
<evidence type="ECO:0000259" key="9">
    <source>
        <dbReference type="PROSITE" id="PS51161"/>
    </source>
</evidence>
<evidence type="ECO:0000256" key="5">
    <source>
        <dbReference type="ARBA" id="ARBA00023015"/>
    </source>
</evidence>
<dbReference type="Pfam" id="PF03477">
    <property type="entry name" value="ATP-cone"/>
    <property type="match status" value="1"/>
</dbReference>
<dbReference type="PROSITE" id="PS51161">
    <property type="entry name" value="ATP_CONE"/>
    <property type="match status" value="1"/>
</dbReference>
<dbReference type="InterPro" id="IPR055173">
    <property type="entry name" value="NrdR-like_N"/>
</dbReference>
<feature type="zinc finger region" evidence="8">
    <location>
        <begin position="3"/>
        <end position="34"/>
    </location>
</feature>
<evidence type="ECO:0000256" key="6">
    <source>
        <dbReference type="ARBA" id="ARBA00023125"/>
    </source>
</evidence>
<comment type="cofactor">
    <cofactor evidence="8">
        <name>Zn(2+)</name>
        <dbReference type="ChEBI" id="CHEBI:29105"/>
    </cofactor>
    <text evidence="8">Binds 1 zinc ion.</text>
</comment>
<evidence type="ECO:0000313" key="10">
    <source>
        <dbReference type="EMBL" id="VGO17160.1"/>
    </source>
</evidence>
<comment type="function">
    <text evidence="8">Negatively regulates transcription of bacterial ribonucleotide reductase nrd genes and operons by binding to NrdR-boxes.</text>
</comment>
<dbReference type="GO" id="GO:0045892">
    <property type="term" value="P:negative regulation of DNA-templated transcription"/>
    <property type="evidence" value="ECO:0007669"/>
    <property type="project" value="UniProtKB-UniRule"/>
</dbReference>
<sequence length="151" mass="17745">MRCPKCEGRENRVIDSREVRNGDAIRRRRVCVGCGHRFTTYEEIQRAQLQVTKRDGRREELSRSKLVKSLNIACRKRHISVEQIERLADSILLEAESEFEKEIPSIMLGKKVMAALEKLDEVAYIRYASVYRRFRDAGQFMNEVERLIGRE</sequence>
<comment type="similarity">
    <text evidence="8">Belongs to the NrdR family.</text>
</comment>
<dbReference type="HAMAP" id="MF_00440">
    <property type="entry name" value="NrdR"/>
    <property type="match status" value="1"/>
</dbReference>
<protein>
    <recommendedName>
        <fullName evidence="8">Transcriptional repressor NrdR</fullName>
    </recommendedName>
</protein>
<dbReference type="PANTHER" id="PTHR30455">
    <property type="entry name" value="TRANSCRIPTIONAL REPRESSOR NRDR"/>
    <property type="match status" value="1"/>
</dbReference>
<evidence type="ECO:0000256" key="3">
    <source>
        <dbReference type="ARBA" id="ARBA00022771"/>
    </source>
</evidence>
<dbReference type="PANTHER" id="PTHR30455:SF2">
    <property type="entry name" value="TRANSCRIPTIONAL REPRESSOR NRDR"/>
    <property type="match status" value="1"/>
</dbReference>
<feature type="domain" description="ATP-cone" evidence="9">
    <location>
        <begin position="49"/>
        <end position="139"/>
    </location>
</feature>
<accession>A0A6C2UAR8</accession>
<keyword evidence="1 8" id="KW-0678">Repressor</keyword>
<evidence type="ECO:0000256" key="2">
    <source>
        <dbReference type="ARBA" id="ARBA00022741"/>
    </source>
</evidence>
<evidence type="ECO:0000256" key="8">
    <source>
        <dbReference type="HAMAP-Rule" id="MF_00440"/>
    </source>
</evidence>
<evidence type="ECO:0000256" key="4">
    <source>
        <dbReference type="ARBA" id="ARBA00022840"/>
    </source>
</evidence>
<keyword evidence="8" id="KW-0479">Metal-binding</keyword>